<evidence type="ECO:0000313" key="6">
    <source>
        <dbReference type="EMBL" id="SEB08769.1"/>
    </source>
</evidence>
<evidence type="ECO:0000256" key="1">
    <source>
        <dbReference type="ARBA" id="ARBA00006576"/>
    </source>
</evidence>
<dbReference type="AlphaFoldDB" id="A0A1H4GGP6"/>
<accession>A0A1H4GGP6</accession>
<dbReference type="GO" id="GO:0042802">
    <property type="term" value="F:identical protein binding"/>
    <property type="evidence" value="ECO:0007669"/>
    <property type="project" value="UniProtKB-ARBA"/>
</dbReference>
<dbReference type="EMBL" id="FNRL01000040">
    <property type="protein sequence ID" value="SEB08769.1"/>
    <property type="molecule type" value="Genomic_DNA"/>
</dbReference>
<keyword evidence="7" id="KW-1185">Reference proteome</keyword>
<dbReference type="GO" id="GO:0055086">
    <property type="term" value="P:nucleobase-containing small molecule metabolic process"/>
    <property type="evidence" value="ECO:0007669"/>
    <property type="project" value="UniProtKB-ARBA"/>
</dbReference>
<gene>
    <name evidence="6" type="ORF">SAMN05660909_05327</name>
</gene>
<keyword evidence="3" id="KW-0378">Hydrolase</keyword>
<dbReference type="STRING" id="408074.SAMN05660909_05327"/>
<dbReference type="PROSITE" id="PS51747">
    <property type="entry name" value="CYT_DCMP_DEAMINASES_2"/>
    <property type="match status" value="1"/>
</dbReference>
<dbReference type="GO" id="GO:0008270">
    <property type="term" value="F:zinc ion binding"/>
    <property type="evidence" value="ECO:0007669"/>
    <property type="project" value="InterPro"/>
</dbReference>
<dbReference type="GO" id="GO:0005829">
    <property type="term" value="C:cytosol"/>
    <property type="evidence" value="ECO:0007669"/>
    <property type="project" value="TreeGrafter"/>
</dbReference>
<dbReference type="InterPro" id="IPR050202">
    <property type="entry name" value="Cyt/Deoxycyt_deaminase"/>
</dbReference>
<dbReference type="Gene3D" id="3.40.140.10">
    <property type="entry name" value="Cytidine Deaminase, domain 2"/>
    <property type="match status" value="1"/>
</dbReference>
<evidence type="ECO:0000313" key="7">
    <source>
        <dbReference type="Proteomes" id="UP000199656"/>
    </source>
</evidence>
<dbReference type="Proteomes" id="UP000199656">
    <property type="component" value="Unassembled WGS sequence"/>
</dbReference>
<feature type="domain" description="CMP/dCMP-type deaminase" evidence="5">
    <location>
        <begin position="21"/>
        <end position="158"/>
    </location>
</feature>
<evidence type="ECO:0000256" key="3">
    <source>
        <dbReference type="ARBA" id="ARBA00022801"/>
    </source>
</evidence>
<dbReference type="GO" id="GO:0004126">
    <property type="term" value="F:cytidine deaminase activity"/>
    <property type="evidence" value="ECO:0007669"/>
    <property type="project" value="TreeGrafter"/>
</dbReference>
<dbReference type="InterPro" id="IPR016192">
    <property type="entry name" value="APOBEC/CMP_deaminase_Zn-bd"/>
</dbReference>
<protein>
    <submittedName>
        <fullName evidence="6">Cytidine deaminase</fullName>
    </submittedName>
</protein>
<dbReference type="Pfam" id="PF00383">
    <property type="entry name" value="dCMP_cyt_deam_1"/>
    <property type="match status" value="1"/>
</dbReference>
<evidence type="ECO:0000256" key="4">
    <source>
        <dbReference type="ARBA" id="ARBA00022833"/>
    </source>
</evidence>
<keyword evidence="2" id="KW-0479">Metal-binding</keyword>
<name>A0A1H4GGP6_9BACT</name>
<proteinExistence type="inferred from homology"/>
<dbReference type="OrthoDB" id="9795347at2"/>
<dbReference type="RefSeq" id="WP_089765820.1">
    <property type="nucleotide sequence ID" value="NZ_BKAT01000063.1"/>
</dbReference>
<dbReference type="CDD" id="cd01283">
    <property type="entry name" value="cytidine_deaminase"/>
    <property type="match status" value="1"/>
</dbReference>
<dbReference type="SUPFAM" id="SSF53927">
    <property type="entry name" value="Cytidine deaminase-like"/>
    <property type="match status" value="1"/>
</dbReference>
<keyword evidence="4" id="KW-0862">Zinc</keyword>
<dbReference type="PANTHER" id="PTHR11644">
    <property type="entry name" value="CYTIDINE DEAMINASE"/>
    <property type="match status" value="1"/>
</dbReference>
<reference evidence="7" key="1">
    <citation type="submission" date="2016-10" db="EMBL/GenBank/DDBJ databases">
        <authorList>
            <person name="Varghese N."/>
            <person name="Submissions S."/>
        </authorList>
    </citation>
    <scope>NUCLEOTIDE SEQUENCE [LARGE SCALE GENOMIC DNA]</scope>
    <source>
        <strain evidence="7">DSM 23920</strain>
    </source>
</reference>
<dbReference type="PROSITE" id="PS00903">
    <property type="entry name" value="CYT_DCMP_DEAMINASES_1"/>
    <property type="match status" value="1"/>
</dbReference>
<evidence type="ECO:0000256" key="2">
    <source>
        <dbReference type="ARBA" id="ARBA00022723"/>
    </source>
</evidence>
<dbReference type="GO" id="GO:0072527">
    <property type="term" value="P:pyrimidine-containing compound metabolic process"/>
    <property type="evidence" value="ECO:0007669"/>
    <property type="project" value="UniProtKB-ARBA"/>
</dbReference>
<dbReference type="PANTHER" id="PTHR11644:SF2">
    <property type="entry name" value="CYTIDINE DEAMINASE"/>
    <property type="match status" value="1"/>
</dbReference>
<evidence type="ECO:0000259" key="5">
    <source>
        <dbReference type="PROSITE" id="PS51747"/>
    </source>
</evidence>
<sequence length="162" mass="17909">MERHQLQINLLVYDSISELEDRDAWLLQEAREVTAQAYAPYSQFQVGAVIRLVNGEIIAGTNQENTSFPVGLCAERVALSAASAIYPNEPIDTIAVSYRSLHGENDSPISPCGICRQTLAEYELRQETPIRLIMGGLQGKVLVVERSNDLLPLGFNLDALNH</sequence>
<dbReference type="InterPro" id="IPR016193">
    <property type="entry name" value="Cytidine_deaminase-like"/>
</dbReference>
<dbReference type="InterPro" id="IPR002125">
    <property type="entry name" value="CMP_dCMP_dom"/>
</dbReference>
<comment type="similarity">
    <text evidence="1">Belongs to the cytidine and deoxycytidylate deaminase family.</text>
</comment>
<organism evidence="6 7">
    <name type="scientific">Chitinophaga terrae</name>
    <name type="common">ex Kim and Jung 2007</name>
    <dbReference type="NCBI Taxonomy" id="408074"/>
    <lineage>
        <taxon>Bacteria</taxon>
        <taxon>Pseudomonadati</taxon>
        <taxon>Bacteroidota</taxon>
        <taxon>Chitinophagia</taxon>
        <taxon>Chitinophagales</taxon>
        <taxon>Chitinophagaceae</taxon>
        <taxon>Chitinophaga</taxon>
    </lineage>
</organism>
<dbReference type="NCBIfam" id="NF004064">
    <property type="entry name" value="PRK05578.1"/>
    <property type="match status" value="1"/>
</dbReference>